<keyword evidence="4 5" id="KW-0472">Membrane</keyword>
<dbReference type="InterPro" id="IPR051533">
    <property type="entry name" value="WaaL-like"/>
</dbReference>
<evidence type="ECO:0000259" key="6">
    <source>
        <dbReference type="Pfam" id="PF04932"/>
    </source>
</evidence>
<dbReference type="GO" id="GO:0016020">
    <property type="term" value="C:membrane"/>
    <property type="evidence" value="ECO:0007669"/>
    <property type="project" value="UniProtKB-SubCell"/>
</dbReference>
<evidence type="ECO:0000256" key="4">
    <source>
        <dbReference type="ARBA" id="ARBA00023136"/>
    </source>
</evidence>
<organism evidence="7 8">
    <name type="scientific">Candidatus Magasanikbacteria bacterium RIFCSPLOWO2_01_FULL_40_15</name>
    <dbReference type="NCBI Taxonomy" id="1798686"/>
    <lineage>
        <taxon>Bacteria</taxon>
        <taxon>Candidatus Magasanikiibacteriota</taxon>
    </lineage>
</organism>
<gene>
    <name evidence="7" type="ORF">A2983_03320</name>
</gene>
<feature type="transmembrane region" description="Helical" evidence="5">
    <location>
        <begin position="38"/>
        <end position="61"/>
    </location>
</feature>
<feature type="transmembrane region" description="Helical" evidence="5">
    <location>
        <begin position="218"/>
        <end position="236"/>
    </location>
</feature>
<evidence type="ECO:0000256" key="1">
    <source>
        <dbReference type="ARBA" id="ARBA00004141"/>
    </source>
</evidence>
<comment type="caution">
    <text evidence="7">The sequence shown here is derived from an EMBL/GenBank/DDBJ whole genome shotgun (WGS) entry which is preliminary data.</text>
</comment>
<name>A0A1F6N3S0_9BACT</name>
<evidence type="ECO:0000256" key="3">
    <source>
        <dbReference type="ARBA" id="ARBA00022989"/>
    </source>
</evidence>
<feature type="transmembrane region" description="Helical" evidence="5">
    <location>
        <begin position="411"/>
        <end position="430"/>
    </location>
</feature>
<reference evidence="7 8" key="1">
    <citation type="journal article" date="2016" name="Nat. Commun.">
        <title>Thousands of microbial genomes shed light on interconnected biogeochemical processes in an aquifer system.</title>
        <authorList>
            <person name="Anantharaman K."/>
            <person name="Brown C.T."/>
            <person name="Hug L.A."/>
            <person name="Sharon I."/>
            <person name="Castelle C.J."/>
            <person name="Probst A.J."/>
            <person name="Thomas B.C."/>
            <person name="Singh A."/>
            <person name="Wilkins M.J."/>
            <person name="Karaoz U."/>
            <person name="Brodie E.L."/>
            <person name="Williams K.H."/>
            <person name="Hubbard S.S."/>
            <person name="Banfield J.F."/>
        </authorList>
    </citation>
    <scope>NUCLEOTIDE SEQUENCE [LARGE SCALE GENOMIC DNA]</scope>
</reference>
<evidence type="ECO:0000256" key="5">
    <source>
        <dbReference type="SAM" id="Phobius"/>
    </source>
</evidence>
<accession>A0A1F6N3S0</accession>
<feature type="transmembrane region" description="Helical" evidence="5">
    <location>
        <begin position="271"/>
        <end position="288"/>
    </location>
</feature>
<evidence type="ECO:0000313" key="8">
    <source>
        <dbReference type="Proteomes" id="UP000177040"/>
    </source>
</evidence>
<dbReference type="EMBL" id="MFQH01000009">
    <property type="protein sequence ID" value="OGH78521.1"/>
    <property type="molecule type" value="Genomic_DNA"/>
</dbReference>
<dbReference type="AlphaFoldDB" id="A0A1F6N3S0"/>
<feature type="transmembrane region" description="Helical" evidence="5">
    <location>
        <begin position="152"/>
        <end position="173"/>
    </location>
</feature>
<evidence type="ECO:0000256" key="2">
    <source>
        <dbReference type="ARBA" id="ARBA00022692"/>
    </source>
</evidence>
<protein>
    <recommendedName>
        <fullName evidence="6">O-antigen ligase-related domain-containing protein</fullName>
    </recommendedName>
</protein>
<feature type="transmembrane region" description="Helical" evidence="5">
    <location>
        <begin position="97"/>
        <end position="117"/>
    </location>
</feature>
<feature type="transmembrane region" description="Helical" evidence="5">
    <location>
        <begin position="67"/>
        <end position="85"/>
    </location>
</feature>
<keyword evidence="3 5" id="KW-1133">Transmembrane helix</keyword>
<feature type="transmembrane region" description="Helical" evidence="5">
    <location>
        <begin position="129"/>
        <end position="145"/>
    </location>
</feature>
<feature type="transmembrane region" description="Helical" evidence="5">
    <location>
        <begin position="450"/>
        <end position="468"/>
    </location>
</feature>
<feature type="transmembrane region" description="Helical" evidence="5">
    <location>
        <begin position="12"/>
        <end position="31"/>
    </location>
</feature>
<dbReference type="Pfam" id="PF04932">
    <property type="entry name" value="Wzy_C"/>
    <property type="match status" value="1"/>
</dbReference>
<feature type="domain" description="O-antigen ligase-related" evidence="6">
    <location>
        <begin position="257"/>
        <end position="425"/>
    </location>
</feature>
<dbReference type="PANTHER" id="PTHR37422:SF13">
    <property type="entry name" value="LIPOPOLYSACCHARIDE BIOSYNTHESIS PROTEIN PA4999-RELATED"/>
    <property type="match status" value="1"/>
</dbReference>
<dbReference type="PANTHER" id="PTHR37422">
    <property type="entry name" value="TEICHURONIC ACID BIOSYNTHESIS PROTEIN TUAE"/>
    <property type="match status" value="1"/>
</dbReference>
<feature type="transmembrane region" description="Helical" evidence="5">
    <location>
        <begin position="248"/>
        <end position="265"/>
    </location>
</feature>
<dbReference type="Proteomes" id="UP000177040">
    <property type="component" value="Unassembled WGS sequence"/>
</dbReference>
<proteinExistence type="predicted"/>
<dbReference type="InterPro" id="IPR007016">
    <property type="entry name" value="O-antigen_ligase-rel_domated"/>
</dbReference>
<keyword evidence="2 5" id="KW-0812">Transmembrane</keyword>
<evidence type="ECO:0000313" key="7">
    <source>
        <dbReference type="EMBL" id="OGH78521.1"/>
    </source>
</evidence>
<sequence length="506" mass="57851">MLNFISSTIPDFLLPGFFLFFIFALLIFFLIRERKTEYVLYALMIWFPLENFALNFVSPYWYDVFKYVPEVILYSILIGLFFKHWSRNRTVILPQSLRRPFLFFIIVAILSLLFNWYDPTIWLLGVRQLIRFVAVFLIVLLASYSESVRRTLLKLMIGMVMFQALFGLVQFAFGGRLDVYLFPVRVVSIGNLATVGGNELFWTPGTRVFATMGRYDQLGSFLMLGLIVVVSWLVVYKKIITTNLEKKVFPPLAITVLGLLVSVLILTKSRASWTAVLVSIVLTSYYLFKNKKIIYLISTGVVVLTLYVFGFILTHDNIMALTEKDNQTVAERIIEAGSWRAWQESYEGYGRIFFMVNTPRVVVADSPVFGVGPGNYGGGVAAALGNTKVYDRLHLPFGVQNTYGQIDNSWFSVWGEFGTMGLGVIIWIFIIMGRDAKKIYGETSHADTKFLSATLFGLIIAIVVIGFFGPYFEFRTLMFNFWLIVGLFYTTGQHETRSANFLFRKV</sequence>
<comment type="subcellular location">
    <subcellularLocation>
        <location evidence="1">Membrane</location>
        <topology evidence="1">Multi-pass membrane protein</topology>
    </subcellularLocation>
</comment>
<feature type="transmembrane region" description="Helical" evidence="5">
    <location>
        <begin position="293"/>
        <end position="313"/>
    </location>
</feature>